<dbReference type="InterPro" id="IPR010359">
    <property type="entry name" value="IrrE_HExxH"/>
</dbReference>
<dbReference type="AlphaFoldDB" id="A0A9W6G5X9"/>
<dbReference type="PANTHER" id="PTHR43236">
    <property type="entry name" value="ANTITOXIN HIGA1"/>
    <property type="match status" value="1"/>
</dbReference>
<dbReference type="PANTHER" id="PTHR43236:SF1">
    <property type="entry name" value="BLL7220 PROTEIN"/>
    <property type="match status" value="1"/>
</dbReference>
<protein>
    <recommendedName>
        <fullName evidence="2">HTH cro/C1-type domain-containing protein</fullName>
    </recommendedName>
</protein>
<comment type="similarity">
    <text evidence="1">Belongs to the short-chain fatty acyl-CoA assimilation regulator (ScfR) family.</text>
</comment>
<dbReference type="RefSeq" id="WP_270118139.1">
    <property type="nucleotide sequence ID" value="NZ_BAAAOL010000016.1"/>
</dbReference>
<evidence type="ECO:0000256" key="1">
    <source>
        <dbReference type="ARBA" id="ARBA00007227"/>
    </source>
</evidence>
<dbReference type="GO" id="GO:0003677">
    <property type="term" value="F:DNA binding"/>
    <property type="evidence" value="ECO:0007669"/>
    <property type="project" value="InterPro"/>
</dbReference>
<dbReference type="EMBL" id="BSDT01000001">
    <property type="protein sequence ID" value="GLI40893.1"/>
    <property type="molecule type" value="Genomic_DNA"/>
</dbReference>
<organism evidence="3 4">
    <name type="scientific">Glycomyces algeriensis</name>
    <dbReference type="NCBI Taxonomy" id="256037"/>
    <lineage>
        <taxon>Bacteria</taxon>
        <taxon>Bacillati</taxon>
        <taxon>Actinomycetota</taxon>
        <taxon>Actinomycetes</taxon>
        <taxon>Glycomycetales</taxon>
        <taxon>Glycomycetaceae</taxon>
        <taxon>Glycomyces</taxon>
    </lineage>
</organism>
<keyword evidence="4" id="KW-1185">Reference proteome</keyword>
<evidence type="ECO:0000259" key="2">
    <source>
        <dbReference type="PROSITE" id="PS50943"/>
    </source>
</evidence>
<dbReference type="Pfam" id="PF06114">
    <property type="entry name" value="Peptidase_M78"/>
    <property type="match status" value="1"/>
</dbReference>
<sequence>MSYLGEALITARRALGLTQAELASAAGITQAALSRYETDQRVPESEVLTRLAKALKVTEQFLQKSGELRGAMAIDAHMRRHATAKPGVWKQLEAKLNMHRMHARYLAEEIIIRAGQHVPKFDPIEVEPDKAARLTRMQWKMPIGSVRALIQWLEAAGCIVIEEDFETSRVSGLSQWVEDIPVILINSRIPTCRKRLTLAHELGHLCLHSEFVTQDMESEANSFAAEFLMPAEIIKYQLRQLSVGKLIDLKREWGVSMQALIERAHDLDQITDRQRTNFYKNLSARGWRTQEPISDELPPEHPRLPQAIGNAMRQRGLSSKEISTMVGFSEDGSHPFIPTVSVETRSLRVVR</sequence>
<feature type="domain" description="HTH cro/C1-type" evidence="2">
    <location>
        <begin position="8"/>
        <end position="62"/>
    </location>
</feature>
<dbReference type="SMART" id="SM00530">
    <property type="entry name" value="HTH_XRE"/>
    <property type="match status" value="1"/>
</dbReference>
<dbReference type="InterPro" id="IPR001387">
    <property type="entry name" value="Cro/C1-type_HTH"/>
</dbReference>
<dbReference type="InterPro" id="IPR052345">
    <property type="entry name" value="Rad_response_metalloprotease"/>
</dbReference>
<dbReference type="Gene3D" id="1.10.10.2910">
    <property type="match status" value="1"/>
</dbReference>
<dbReference type="SUPFAM" id="SSF47413">
    <property type="entry name" value="lambda repressor-like DNA-binding domains"/>
    <property type="match status" value="1"/>
</dbReference>
<evidence type="ECO:0000313" key="3">
    <source>
        <dbReference type="EMBL" id="GLI40893.1"/>
    </source>
</evidence>
<dbReference type="Pfam" id="PF01381">
    <property type="entry name" value="HTH_3"/>
    <property type="match status" value="1"/>
</dbReference>
<dbReference type="CDD" id="cd00093">
    <property type="entry name" value="HTH_XRE"/>
    <property type="match status" value="1"/>
</dbReference>
<dbReference type="InterPro" id="IPR010982">
    <property type="entry name" value="Lambda_DNA-bd_dom_sf"/>
</dbReference>
<dbReference type="Proteomes" id="UP001144313">
    <property type="component" value="Unassembled WGS sequence"/>
</dbReference>
<name>A0A9W6G5X9_9ACTN</name>
<proteinExistence type="inferred from homology"/>
<accession>A0A9W6G5X9</accession>
<comment type="caution">
    <text evidence="3">The sequence shown here is derived from an EMBL/GenBank/DDBJ whole genome shotgun (WGS) entry which is preliminary data.</text>
</comment>
<evidence type="ECO:0000313" key="4">
    <source>
        <dbReference type="Proteomes" id="UP001144313"/>
    </source>
</evidence>
<dbReference type="PROSITE" id="PS50943">
    <property type="entry name" value="HTH_CROC1"/>
    <property type="match status" value="1"/>
</dbReference>
<gene>
    <name evidence="3" type="ORF">GALLR39Z86_07430</name>
</gene>
<dbReference type="Gene3D" id="1.10.260.40">
    <property type="entry name" value="lambda repressor-like DNA-binding domains"/>
    <property type="match status" value="1"/>
</dbReference>
<reference evidence="3" key="1">
    <citation type="submission" date="2022-12" db="EMBL/GenBank/DDBJ databases">
        <title>Reference genome sequencing for broad-spectrum identification of bacterial and archaeal isolates by mass spectrometry.</title>
        <authorList>
            <person name="Sekiguchi Y."/>
            <person name="Tourlousse D.M."/>
        </authorList>
    </citation>
    <scope>NUCLEOTIDE SEQUENCE</scope>
    <source>
        <strain evidence="3">LLR39Z86</strain>
    </source>
</reference>